<proteinExistence type="inferred from homology"/>
<keyword evidence="7" id="KW-1133">Transmembrane helix</keyword>
<dbReference type="InterPro" id="IPR058730">
    <property type="entry name" value="U-box_ZFPL1-like"/>
</dbReference>
<evidence type="ECO:0000256" key="4">
    <source>
        <dbReference type="ARBA" id="ARBA00022723"/>
    </source>
</evidence>
<evidence type="ECO:0000256" key="1">
    <source>
        <dbReference type="ARBA" id="ARBA00004167"/>
    </source>
</evidence>
<evidence type="ECO:0000256" key="7">
    <source>
        <dbReference type="ARBA" id="ARBA00022989"/>
    </source>
</evidence>
<dbReference type="InterPro" id="IPR039043">
    <property type="entry name" value="ZFPL1"/>
</dbReference>
<dbReference type="GO" id="GO:0016020">
    <property type="term" value="C:membrane"/>
    <property type="evidence" value="ECO:0007669"/>
    <property type="project" value="UniProtKB-SubCell"/>
</dbReference>
<name>A0A9N6ZE68_9CRUS</name>
<evidence type="ECO:0000256" key="5">
    <source>
        <dbReference type="ARBA" id="ARBA00022771"/>
    </source>
</evidence>
<evidence type="ECO:0000256" key="6">
    <source>
        <dbReference type="ARBA" id="ARBA00022833"/>
    </source>
</evidence>
<dbReference type="GO" id="GO:0008270">
    <property type="term" value="F:zinc ion binding"/>
    <property type="evidence" value="ECO:0007669"/>
    <property type="project" value="UniProtKB-UniRule"/>
</dbReference>
<feature type="domain" description="ZFPL1-like U-box" evidence="11">
    <location>
        <begin position="53"/>
        <end position="110"/>
    </location>
</feature>
<protein>
    <recommendedName>
        <fullName evidence="9">Zinc finger protein-like 1 homolog</fullName>
    </recommendedName>
</protein>
<reference evidence="12" key="1">
    <citation type="submission" date="2021-04" db="EMBL/GenBank/DDBJ databases">
        <authorList>
            <person name="Cornetti L."/>
        </authorList>
    </citation>
    <scope>NUCLEOTIDE SEQUENCE</scope>
</reference>
<keyword evidence="6 9" id="KW-0862">Zinc</keyword>
<dbReference type="InterPro" id="IPR058731">
    <property type="entry name" value="Znf-B_box_ZFPL1-like"/>
</dbReference>
<dbReference type="PANTHER" id="PTHR12981:SF0">
    <property type="entry name" value="ZINC FINGER PROTEIN-LIKE 1"/>
    <property type="match status" value="1"/>
</dbReference>
<dbReference type="PANTHER" id="PTHR12981">
    <property type="entry name" value="ZINC FINGER PROTEIN-LIKE 1"/>
    <property type="match status" value="1"/>
</dbReference>
<organism evidence="12">
    <name type="scientific">Evadne anonyx</name>
    <dbReference type="NCBI Taxonomy" id="141404"/>
    <lineage>
        <taxon>Eukaryota</taxon>
        <taxon>Metazoa</taxon>
        <taxon>Ecdysozoa</taxon>
        <taxon>Arthropoda</taxon>
        <taxon>Crustacea</taxon>
        <taxon>Branchiopoda</taxon>
        <taxon>Diplostraca</taxon>
        <taxon>Cladocera</taxon>
        <taxon>Onychopoda</taxon>
        <taxon>Podonidae</taxon>
        <taxon>Evadne</taxon>
    </lineage>
</organism>
<dbReference type="AlphaFoldDB" id="A0A9N6ZE68"/>
<evidence type="ECO:0000256" key="3">
    <source>
        <dbReference type="ARBA" id="ARBA00022692"/>
    </source>
</evidence>
<sequence>MGLCKCPKRKVTNQFCFEHRVNVCEHCMVSNHPKCVVQSYCQWLKDSDYSALCALCQLDLCQDDCIRLICYHIFHQKCLDDHCKQYPSNTAPAGYTCPTCCSALFPPSNLVSPVADVLRTVLMNRPWARDGLGLPLLPFEPTDNESSRGEAISSSLKETPANYSIVNVETDTPNTFHRNEPVLYVKKTTPLLTDSASDRDENKYKRRSPLASLKRTLSTILDANSRHRRGGKFMRRNVWVTISQNSFLRQELLRYFTSPDLNSITGSFNFLQALL</sequence>
<accession>A0A9N6ZE68</accession>
<evidence type="ECO:0000256" key="8">
    <source>
        <dbReference type="ARBA" id="ARBA00023136"/>
    </source>
</evidence>
<evidence type="ECO:0000313" key="12">
    <source>
        <dbReference type="EMBL" id="CAG4642700.1"/>
    </source>
</evidence>
<evidence type="ECO:0000259" key="10">
    <source>
        <dbReference type="Pfam" id="PF25993"/>
    </source>
</evidence>
<dbReference type="Pfam" id="PF25993">
    <property type="entry name" value="zf-B_box_ZFPL1"/>
    <property type="match status" value="1"/>
</dbReference>
<dbReference type="SUPFAM" id="SSF57850">
    <property type="entry name" value="RING/U-box"/>
    <property type="match status" value="1"/>
</dbReference>
<evidence type="ECO:0000259" key="11">
    <source>
        <dbReference type="Pfam" id="PF25998"/>
    </source>
</evidence>
<evidence type="ECO:0000256" key="2">
    <source>
        <dbReference type="ARBA" id="ARBA00005561"/>
    </source>
</evidence>
<feature type="domain" description="ZFPL1-like B-box zinc-binding" evidence="10">
    <location>
        <begin position="1"/>
        <end position="46"/>
    </location>
</feature>
<keyword evidence="5 9" id="KW-0863">Zinc-finger</keyword>
<keyword evidence="3" id="KW-0812">Transmembrane</keyword>
<keyword evidence="8 9" id="KW-0472">Membrane</keyword>
<gene>
    <name evidence="12" type="primary">EOG090X0ASS</name>
</gene>
<comment type="similarity">
    <text evidence="2 9">Belongs to the ZFPL1 family.</text>
</comment>
<dbReference type="Pfam" id="PF25998">
    <property type="entry name" value="U-box_ZFPL1"/>
    <property type="match status" value="1"/>
</dbReference>
<evidence type="ECO:0000256" key="9">
    <source>
        <dbReference type="RuleBase" id="RU369078"/>
    </source>
</evidence>
<dbReference type="GO" id="GO:0005794">
    <property type="term" value="C:Golgi apparatus"/>
    <property type="evidence" value="ECO:0007669"/>
    <property type="project" value="TreeGrafter"/>
</dbReference>
<keyword evidence="4 9" id="KW-0479">Metal-binding</keyword>
<dbReference type="EMBL" id="OC986045">
    <property type="protein sequence ID" value="CAG4642700.1"/>
    <property type="molecule type" value="Genomic_DNA"/>
</dbReference>
<comment type="subcellular location">
    <subcellularLocation>
        <location evidence="1 9">Membrane</location>
        <topology evidence="1 9">Single-pass membrane protein</topology>
    </subcellularLocation>
</comment>